<dbReference type="EMBL" id="JBEPLJ010000007">
    <property type="protein sequence ID" value="MET3585867.1"/>
    <property type="molecule type" value="Genomic_DNA"/>
</dbReference>
<comment type="caution">
    <text evidence="1">The sequence shown here is derived from an EMBL/GenBank/DDBJ whole genome shotgun (WGS) entry which is preliminary data.</text>
</comment>
<keyword evidence="2" id="KW-1185">Reference proteome</keyword>
<accession>A0ABV2H5N2</accession>
<sequence>MASAFAERIAQALKEAGMTDEAARDKADELLSGIRPGDDITPELKAIQADRFHSG</sequence>
<gene>
    <name evidence="1" type="ORF">ABID21_001982</name>
</gene>
<protein>
    <submittedName>
        <fullName evidence="1">Uncharacterized protein</fullName>
    </submittedName>
</protein>
<evidence type="ECO:0000313" key="2">
    <source>
        <dbReference type="Proteomes" id="UP001549031"/>
    </source>
</evidence>
<name>A0ABV2H5N2_9HYPH</name>
<evidence type="ECO:0000313" key="1">
    <source>
        <dbReference type="EMBL" id="MET3585867.1"/>
    </source>
</evidence>
<dbReference type="RefSeq" id="WP_247244005.1">
    <property type="nucleotide sequence ID" value="NZ_JALJRA010000007.1"/>
</dbReference>
<reference evidence="1 2" key="1">
    <citation type="submission" date="2024-06" db="EMBL/GenBank/DDBJ databases">
        <title>Genomic Encyclopedia of Type Strains, Phase IV (KMG-IV): sequencing the most valuable type-strain genomes for metagenomic binning, comparative biology and taxonomic classification.</title>
        <authorList>
            <person name="Goeker M."/>
        </authorList>
    </citation>
    <scope>NUCLEOTIDE SEQUENCE [LARGE SCALE GENOMIC DNA]</scope>
    <source>
        <strain evidence="1 2">DSM 105042</strain>
    </source>
</reference>
<organism evidence="1 2">
    <name type="scientific">Pseudorhizobium tarimense</name>
    <dbReference type="NCBI Taxonomy" id="1079109"/>
    <lineage>
        <taxon>Bacteria</taxon>
        <taxon>Pseudomonadati</taxon>
        <taxon>Pseudomonadota</taxon>
        <taxon>Alphaproteobacteria</taxon>
        <taxon>Hyphomicrobiales</taxon>
        <taxon>Rhizobiaceae</taxon>
        <taxon>Rhizobium/Agrobacterium group</taxon>
        <taxon>Pseudorhizobium</taxon>
    </lineage>
</organism>
<proteinExistence type="predicted"/>
<dbReference type="Proteomes" id="UP001549031">
    <property type="component" value="Unassembled WGS sequence"/>
</dbReference>